<keyword evidence="1" id="KW-1133">Transmembrane helix</keyword>
<name>A0AAW1JHP3_POPJA</name>
<keyword evidence="1" id="KW-0812">Transmembrane</keyword>
<accession>A0AAW1JHP3</accession>
<keyword evidence="4" id="KW-1185">Reference proteome</keyword>
<reference evidence="3 4" key="1">
    <citation type="journal article" date="2024" name="BMC Genomics">
        <title>De novo assembly and annotation of Popillia japonica's genome with initial clues to its potential as an invasive pest.</title>
        <authorList>
            <person name="Cucini C."/>
            <person name="Boschi S."/>
            <person name="Funari R."/>
            <person name="Cardaioli E."/>
            <person name="Iannotti N."/>
            <person name="Marturano G."/>
            <person name="Paoli F."/>
            <person name="Bruttini M."/>
            <person name="Carapelli A."/>
            <person name="Frati F."/>
            <person name="Nardi F."/>
        </authorList>
    </citation>
    <scope>NUCLEOTIDE SEQUENCE [LARGE SCALE GENOMIC DNA]</scope>
    <source>
        <strain evidence="3">DMR45628</strain>
    </source>
</reference>
<evidence type="ECO:0000313" key="4">
    <source>
        <dbReference type="Proteomes" id="UP001458880"/>
    </source>
</evidence>
<comment type="caution">
    <text evidence="3">The sequence shown here is derived from an EMBL/GenBank/DDBJ whole genome shotgun (WGS) entry which is preliminary data.</text>
</comment>
<proteinExistence type="predicted"/>
<dbReference type="AlphaFoldDB" id="A0AAW1JHP3"/>
<evidence type="ECO:0000313" key="3">
    <source>
        <dbReference type="EMBL" id="KAK9703312.1"/>
    </source>
</evidence>
<keyword evidence="1" id="KW-0472">Membrane</keyword>
<protein>
    <submittedName>
        <fullName evidence="3">Uncharacterized protein</fullName>
    </submittedName>
</protein>
<evidence type="ECO:0000256" key="1">
    <source>
        <dbReference type="SAM" id="Phobius"/>
    </source>
</evidence>
<keyword evidence="2" id="KW-0732">Signal</keyword>
<evidence type="ECO:0000256" key="2">
    <source>
        <dbReference type="SAM" id="SignalP"/>
    </source>
</evidence>
<organism evidence="3 4">
    <name type="scientific">Popillia japonica</name>
    <name type="common">Japanese beetle</name>
    <dbReference type="NCBI Taxonomy" id="7064"/>
    <lineage>
        <taxon>Eukaryota</taxon>
        <taxon>Metazoa</taxon>
        <taxon>Ecdysozoa</taxon>
        <taxon>Arthropoda</taxon>
        <taxon>Hexapoda</taxon>
        <taxon>Insecta</taxon>
        <taxon>Pterygota</taxon>
        <taxon>Neoptera</taxon>
        <taxon>Endopterygota</taxon>
        <taxon>Coleoptera</taxon>
        <taxon>Polyphaga</taxon>
        <taxon>Scarabaeiformia</taxon>
        <taxon>Scarabaeidae</taxon>
        <taxon>Rutelinae</taxon>
        <taxon>Popillia</taxon>
    </lineage>
</organism>
<sequence>MIVLNFILKVLILFIFERGVSECSSYTPLSKKCEKISCSRYRPADHRCPRAYAFDPINNECIIKCEQSCYKDFCTFCTCYAFGNYHFKYNLDTSGKICERISKAVHCDKNTCGWTPVESCNNDLYVINPFDAYECIPRCTAESCRNGWCSEGYCVCKTGYRPNPINPMTCMEIPNYKMITYNNGTHEMSNPKINKETSVATNCSHKGNDTSSDNSTTFYEYIDGHDMNKMINTRSELQPDASDNEMIDADSMVPNTFTLYIAIFVSVLTILLIAVVILVFIVIKMKKQESVVREEAETDSSNNYYYVVMSQQQQSAMFVENPEIYDEIQ</sequence>
<feature type="signal peptide" evidence="2">
    <location>
        <begin position="1"/>
        <end position="22"/>
    </location>
</feature>
<feature type="transmembrane region" description="Helical" evidence="1">
    <location>
        <begin position="257"/>
        <end position="283"/>
    </location>
</feature>
<gene>
    <name evidence="3" type="ORF">QE152_g29428</name>
</gene>
<dbReference type="Proteomes" id="UP001458880">
    <property type="component" value="Unassembled WGS sequence"/>
</dbReference>
<dbReference type="EMBL" id="JASPKY010000373">
    <property type="protein sequence ID" value="KAK9703312.1"/>
    <property type="molecule type" value="Genomic_DNA"/>
</dbReference>
<feature type="chain" id="PRO_5043822348" evidence="2">
    <location>
        <begin position="23"/>
        <end position="329"/>
    </location>
</feature>